<gene>
    <name evidence="2" type="ORF">GOBAR_AA09416</name>
</gene>
<dbReference type="EMBL" id="KZ663619">
    <property type="protein sequence ID" value="PPS11221.1"/>
    <property type="molecule type" value="Genomic_DNA"/>
</dbReference>
<dbReference type="AlphaFoldDB" id="A0A2P5Y6N9"/>
<evidence type="ECO:0000313" key="3">
    <source>
        <dbReference type="Proteomes" id="UP000239757"/>
    </source>
</evidence>
<feature type="transmembrane region" description="Helical" evidence="1">
    <location>
        <begin position="185"/>
        <end position="203"/>
    </location>
</feature>
<feature type="transmembrane region" description="Helical" evidence="1">
    <location>
        <begin position="338"/>
        <end position="358"/>
    </location>
</feature>
<feature type="transmembrane region" description="Helical" evidence="1">
    <location>
        <begin position="152"/>
        <end position="173"/>
    </location>
</feature>
<name>A0A2P5Y6N9_GOSBA</name>
<keyword evidence="1" id="KW-0472">Membrane</keyword>
<reference evidence="2 3" key="1">
    <citation type="submission" date="2015-01" db="EMBL/GenBank/DDBJ databases">
        <title>Genome of allotetraploid Gossypium barbadense reveals genomic plasticity and fiber elongation in cotton evolution.</title>
        <authorList>
            <person name="Chen X."/>
            <person name="Liu X."/>
            <person name="Zhao B."/>
            <person name="Zheng H."/>
            <person name="Hu Y."/>
            <person name="Lu G."/>
            <person name="Yang C."/>
            <person name="Chen J."/>
            <person name="Shan C."/>
            <person name="Zhang L."/>
            <person name="Zhou Y."/>
            <person name="Wang L."/>
            <person name="Guo W."/>
            <person name="Bai Y."/>
            <person name="Ruan J."/>
            <person name="Shangguan X."/>
            <person name="Mao Y."/>
            <person name="Jiang J."/>
            <person name="Zhu Y."/>
            <person name="Lei J."/>
            <person name="Kang H."/>
            <person name="Chen S."/>
            <person name="He X."/>
            <person name="Wang R."/>
            <person name="Wang Y."/>
            <person name="Chen J."/>
            <person name="Wang L."/>
            <person name="Yu S."/>
            <person name="Wang B."/>
            <person name="Wei J."/>
            <person name="Song S."/>
            <person name="Lu X."/>
            <person name="Gao Z."/>
            <person name="Gu W."/>
            <person name="Deng X."/>
            <person name="Ma D."/>
            <person name="Wang S."/>
            <person name="Liang W."/>
            <person name="Fang L."/>
            <person name="Cai C."/>
            <person name="Zhu X."/>
            <person name="Zhou B."/>
            <person name="Zhang Y."/>
            <person name="Chen Z."/>
            <person name="Xu S."/>
            <person name="Zhu R."/>
            <person name="Wang S."/>
            <person name="Zhang T."/>
            <person name="Zhao G."/>
        </authorList>
    </citation>
    <scope>NUCLEOTIDE SEQUENCE [LARGE SCALE GENOMIC DNA]</scope>
    <source>
        <strain evidence="3">cv. Xinhai21</strain>
        <tissue evidence="2">Leaf</tissue>
    </source>
</reference>
<accession>A0A2P5Y6N9</accession>
<keyword evidence="1" id="KW-1133">Transmembrane helix</keyword>
<evidence type="ECO:0000313" key="2">
    <source>
        <dbReference type="EMBL" id="PPS11221.1"/>
    </source>
</evidence>
<evidence type="ECO:0000256" key="1">
    <source>
        <dbReference type="SAM" id="Phobius"/>
    </source>
</evidence>
<organism evidence="2 3">
    <name type="scientific">Gossypium barbadense</name>
    <name type="common">Sea Island cotton</name>
    <name type="synonym">Hibiscus barbadensis</name>
    <dbReference type="NCBI Taxonomy" id="3634"/>
    <lineage>
        <taxon>Eukaryota</taxon>
        <taxon>Viridiplantae</taxon>
        <taxon>Streptophyta</taxon>
        <taxon>Embryophyta</taxon>
        <taxon>Tracheophyta</taxon>
        <taxon>Spermatophyta</taxon>
        <taxon>Magnoliopsida</taxon>
        <taxon>eudicotyledons</taxon>
        <taxon>Gunneridae</taxon>
        <taxon>Pentapetalae</taxon>
        <taxon>rosids</taxon>
        <taxon>malvids</taxon>
        <taxon>Malvales</taxon>
        <taxon>Malvaceae</taxon>
        <taxon>Malvoideae</taxon>
        <taxon>Gossypium</taxon>
    </lineage>
</organism>
<keyword evidence="1" id="KW-0812">Transmembrane</keyword>
<feature type="transmembrane region" description="Helical" evidence="1">
    <location>
        <begin position="209"/>
        <end position="226"/>
    </location>
</feature>
<sequence>MAKYSDSLNSDLHGLLGHRVGGGRSSAGPDVGLAVTYFECAYCLARAERRPPVASVLGRVCACGVACWRLCCGVGFWLRLSVVRKCGRRGRCARGAASCVGEMYKVVWNISSSGILVRGAMGMIAITIGVKPDWACGSILISGQAYSRLYNMVVYLHILWCPGFLSAQIGCTLCSQARIYSIPTLSYLVCFSIAICESSVSVSVLLAELFQRLAVSGSLAGGLLAFERPMRKWCHMNHSRLLIAYIKLPILRLITHFHALIKGINVKDCIPAIGKTCRWRSGGTCCVSSVVRDSCDHLPGSGVGVLDYAFQTCPSLRVDAVMHVCGGGGPRLYCRYYLAPYVGLVCVAVVLHPVYSILLGPPSSDDSVQCPSFACYVVPA</sequence>
<dbReference type="Proteomes" id="UP000239757">
    <property type="component" value="Unassembled WGS sequence"/>
</dbReference>
<proteinExistence type="predicted"/>
<protein>
    <submittedName>
        <fullName evidence="2">Uncharacterized protein</fullName>
    </submittedName>
</protein>